<evidence type="ECO:0000259" key="1">
    <source>
        <dbReference type="Pfam" id="PF01636"/>
    </source>
</evidence>
<sequence>MNLIATGNTAKIYLHENKIIKIYNDKLPETESIHEANKQKWAYSFGLSVPKILDVTKIEGKQAIIMEYSKGKTLGELLLENKDQAEYYMNLSIDMQQQIHSVVPNTTLELMTEKLQHQIQTVSILEKKQQDMLIKKLHSITFDKRLCHGDFHLFNLIKTDNKVTIIDWVDSSVGDIRADVYRTYLLYSYFSLELAEMYCRLYCERSGLSKIEVFQWAPIIAAARLAENVRSESSERLLEIVNQFCPL</sequence>
<dbReference type="EMBL" id="JALP01000304">
    <property type="protein sequence ID" value="THG88808.1"/>
    <property type="molecule type" value="Genomic_DNA"/>
</dbReference>
<dbReference type="InterPro" id="IPR002575">
    <property type="entry name" value="Aminoglycoside_PTrfase"/>
</dbReference>
<dbReference type="GO" id="GO:0016740">
    <property type="term" value="F:transferase activity"/>
    <property type="evidence" value="ECO:0007669"/>
    <property type="project" value="UniProtKB-KW"/>
</dbReference>
<dbReference type="OrthoDB" id="9800774at2"/>
<name>A0A094WJC2_ALKAL</name>
<gene>
    <name evidence="3" type="ORF">AJ85_21265</name>
    <name evidence="2" type="ORF">BALCAV_0213355</name>
</gene>
<dbReference type="EMBL" id="ALPT02000042">
    <property type="protein sequence ID" value="KGA96936.1"/>
    <property type="molecule type" value="Genomic_DNA"/>
</dbReference>
<evidence type="ECO:0000313" key="4">
    <source>
        <dbReference type="Proteomes" id="UP000002754"/>
    </source>
</evidence>
<dbReference type="eggNOG" id="COG0510">
    <property type="taxonomic scope" value="Bacteria"/>
</dbReference>
<accession>A0A094WJC2</accession>
<dbReference type="Pfam" id="PF01636">
    <property type="entry name" value="APH"/>
    <property type="match status" value="1"/>
</dbReference>
<feature type="domain" description="Aminoglycoside phosphotransferase" evidence="1">
    <location>
        <begin position="18"/>
        <end position="208"/>
    </location>
</feature>
<dbReference type="InterPro" id="IPR011009">
    <property type="entry name" value="Kinase-like_dom_sf"/>
</dbReference>
<protein>
    <submittedName>
        <fullName evidence="2">Aminoglycoside phosphotransferase</fullName>
    </submittedName>
</protein>
<reference evidence="3 5" key="2">
    <citation type="submission" date="2014-01" db="EMBL/GenBank/DDBJ databases">
        <title>Draft genome sequencing of Bacillus alcalophilus CGMCC 1.3604.</title>
        <authorList>
            <person name="Yang J."/>
            <person name="Diao L."/>
            <person name="Yang S."/>
        </authorList>
    </citation>
    <scope>NUCLEOTIDE SEQUENCE [LARGE SCALE GENOMIC DNA]</scope>
    <source>
        <strain evidence="3 5">CGMCC 1.3604</strain>
    </source>
</reference>
<reference evidence="2 4" key="1">
    <citation type="journal article" date="2014" name="Genome Announc.">
        <title>Draft Genome Sequence of Bacillus alcalophilus AV1934, a Classic Alkaliphile Isolated from Human Feces in 1934.</title>
        <authorList>
            <person name="Attie O."/>
            <person name="Jayaprakash A."/>
            <person name="Shah H."/>
            <person name="Paulsen I.T."/>
            <person name="Morino M."/>
            <person name="Takahashi Y."/>
            <person name="Narumi I."/>
            <person name="Sachidanandam R."/>
            <person name="Satoh K."/>
            <person name="Ito M."/>
            <person name="Krulwich T.A."/>
        </authorList>
    </citation>
    <scope>NUCLEOTIDE SEQUENCE [LARGE SCALE GENOMIC DNA]</scope>
    <source>
        <strain evidence="2 4">AV1934</strain>
    </source>
</reference>
<organism evidence="2 4">
    <name type="scientific">Alkalihalobacillus alcalophilus ATCC 27647 = CGMCC 1.3604</name>
    <dbReference type="NCBI Taxonomy" id="1218173"/>
    <lineage>
        <taxon>Bacteria</taxon>
        <taxon>Bacillati</taxon>
        <taxon>Bacillota</taxon>
        <taxon>Bacilli</taxon>
        <taxon>Bacillales</taxon>
        <taxon>Bacillaceae</taxon>
        <taxon>Alkalihalobacillus</taxon>
    </lineage>
</organism>
<proteinExistence type="predicted"/>
<keyword evidence="4" id="KW-1185">Reference proteome</keyword>
<comment type="caution">
    <text evidence="2">The sequence shown here is derived from an EMBL/GenBank/DDBJ whole genome shotgun (WGS) entry which is preliminary data.</text>
</comment>
<dbReference type="STRING" id="1218173.BALCAV_0213355"/>
<dbReference type="Proteomes" id="UP000002754">
    <property type="component" value="Unassembled WGS sequence"/>
</dbReference>
<dbReference type="Gene3D" id="3.90.1200.10">
    <property type="match status" value="1"/>
</dbReference>
<dbReference type="AlphaFoldDB" id="A0A094WJC2"/>
<dbReference type="Proteomes" id="UP000297014">
    <property type="component" value="Unassembled WGS sequence"/>
</dbReference>
<dbReference type="SUPFAM" id="SSF56112">
    <property type="entry name" value="Protein kinase-like (PK-like)"/>
    <property type="match status" value="1"/>
</dbReference>
<dbReference type="RefSeq" id="WP_003323103.1">
    <property type="nucleotide sequence ID" value="NZ_ALPT02000042.1"/>
</dbReference>
<evidence type="ECO:0000313" key="2">
    <source>
        <dbReference type="EMBL" id="KGA96936.1"/>
    </source>
</evidence>
<evidence type="ECO:0000313" key="3">
    <source>
        <dbReference type="EMBL" id="THG88808.1"/>
    </source>
</evidence>
<evidence type="ECO:0000313" key="5">
    <source>
        <dbReference type="Proteomes" id="UP000297014"/>
    </source>
</evidence>
<keyword evidence="2" id="KW-0808">Transferase</keyword>